<evidence type="ECO:0000259" key="2">
    <source>
        <dbReference type="Pfam" id="PF23859"/>
    </source>
</evidence>
<sequence>MNTLCVPETPASRRPYFYLGTHRARHLEQSPVPLFVPVQALLRYQRHGHQHMPKARVNYALDSGGYSHIAKYGEWTISPEEYGGAVYRFMEYVGYPPDFAAPQDFMCEPEIIRKTGLTVHLHQELTVDSVLYLRHEFPHAPWIPVLQGYRLDDYLLHVEMYRQAGINLTAEPLVGLGSVCRRQSTAEIGAIVTVLHAMGIRLHGFGVKKQGLARYGHLLASSDSLAWSYTARREKIRLDGCDHRLCNNCLRYALQWRADTLAVFDQPAPQTFQQGLALDFGTGSTSDRAEQRQPRLPMPKPHDRGILDQMTLTFTA</sequence>
<dbReference type="RefSeq" id="WP_380719144.1">
    <property type="nucleotide sequence ID" value="NZ_JBHTLK010000005.1"/>
</dbReference>
<dbReference type="Pfam" id="PF23859">
    <property type="entry name" value="DpdA"/>
    <property type="match status" value="1"/>
</dbReference>
<evidence type="ECO:0000256" key="1">
    <source>
        <dbReference type="SAM" id="MobiDB-lite"/>
    </source>
</evidence>
<evidence type="ECO:0000313" key="3">
    <source>
        <dbReference type="EMBL" id="MFD1145924.1"/>
    </source>
</evidence>
<feature type="domain" description="DeoxyPurine in DNA protein A" evidence="2">
    <location>
        <begin position="16"/>
        <end position="266"/>
    </location>
</feature>
<reference evidence="4" key="1">
    <citation type="journal article" date="2019" name="Int. J. Syst. Evol. Microbiol.">
        <title>The Global Catalogue of Microorganisms (GCM) 10K type strain sequencing project: providing services to taxonomists for standard genome sequencing and annotation.</title>
        <authorList>
            <consortium name="The Broad Institute Genomics Platform"/>
            <consortium name="The Broad Institute Genome Sequencing Center for Infectious Disease"/>
            <person name="Wu L."/>
            <person name="Ma J."/>
        </authorList>
    </citation>
    <scope>NUCLEOTIDE SEQUENCE [LARGE SCALE GENOMIC DNA]</scope>
    <source>
        <strain evidence="4">CCUG 60214</strain>
    </source>
</reference>
<proteinExistence type="predicted"/>
<dbReference type="EMBL" id="JBHTLK010000005">
    <property type="protein sequence ID" value="MFD1145924.1"/>
    <property type="molecule type" value="Genomic_DNA"/>
</dbReference>
<feature type="region of interest" description="Disordered" evidence="1">
    <location>
        <begin position="283"/>
        <end position="303"/>
    </location>
</feature>
<evidence type="ECO:0000313" key="4">
    <source>
        <dbReference type="Proteomes" id="UP001597168"/>
    </source>
</evidence>
<comment type="caution">
    <text evidence="3">The sequence shown here is derived from an EMBL/GenBank/DDBJ whole genome shotgun (WGS) entry which is preliminary data.</text>
</comment>
<protein>
    <recommendedName>
        <fullName evidence="2">DeoxyPurine in DNA protein A domain-containing protein</fullName>
    </recommendedName>
</protein>
<accession>A0ABW3QGR1</accession>
<dbReference type="Proteomes" id="UP001597168">
    <property type="component" value="Unassembled WGS sequence"/>
</dbReference>
<name>A0ABW3QGR1_9PSEU</name>
<dbReference type="InterPro" id="IPR055645">
    <property type="entry name" value="DpdA"/>
</dbReference>
<gene>
    <name evidence="3" type="ORF">ACFQ3T_02165</name>
</gene>
<organism evidence="3 4">
    <name type="scientific">Saccharothrix hoggarensis</name>
    <dbReference type="NCBI Taxonomy" id="913853"/>
    <lineage>
        <taxon>Bacteria</taxon>
        <taxon>Bacillati</taxon>
        <taxon>Actinomycetota</taxon>
        <taxon>Actinomycetes</taxon>
        <taxon>Pseudonocardiales</taxon>
        <taxon>Pseudonocardiaceae</taxon>
        <taxon>Saccharothrix</taxon>
    </lineage>
</organism>
<keyword evidence="4" id="KW-1185">Reference proteome</keyword>